<gene>
    <name evidence="2" type="ORF">H0H81_007208</name>
</gene>
<evidence type="ECO:0008006" key="4">
    <source>
        <dbReference type="Google" id="ProtNLM"/>
    </source>
</evidence>
<feature type="compositionally biased region" description="Low complexity" evidence="1">
    <location>
        <begin position="140"/>
        <end position="161"/>
    </location>
</feature>
<reference evidence="2" key="2">
    <citation type="submission" date="2021-10" db="EMBL/GenBank/DDBJ databases">
        <title>Phylogenomics reveals ancestral predisposition of the termite-cultivated fungus Termitomyces towards a domesticated lifestyle.</title>
        <authorList>
            <person name="Auxier B."/>
            <person name="Grum-Grzhimaylo A."/>
            <person name="Cardenas M.E."/>
            <person name="Lodge J.D."/>
            <person name="Laessoe T."/>
            <person name="Pedersen O."/>
            <person name="Smith M.E."/>
            <person name="Kuyper T.W."/>
            <person name="Franco-Molano E.A."/>
            <person name="Baroni T.J."/>
            <person name="Aanen D.K."/>
        </authorList>
    </citation>
    <scope>NUCLEOTIDE SEQUENCE</scope>
    <source>
        <strain evidence="2">D49</strain>
    </source>
</reference>
<dbReference type="EMBL" id="JABCKI010005904">
    <property type="protein sequence ID" value="KAG5636678.1"/>
    <property type="molecule type" value="Genomic_DNA"/>
</dbReference>
<dbReference type="Gene3D" id="3.90.640.10">
    <property type="entry name" value="Actin, Chain A, domain 4"/>
    <property type="match status" value="1"/>
</dbReference>
<evidence type="ECO:0000256" key="1">
    <source>
        <dbReference type="SAM" id="MobiDB-lite"/>
    </source>
</evidence>
<reference evidence="2" key="1">
    <citation type="submission" date="2021-02" db="EMBL/GenBank/DDBJ databases">
        <authorList>
            <person name="Nieuwenhuis M."/>
            <person name="Van De Peppel L.J.J."/>
        </authorList>
    </citation>
    <scope>NUCLEOTIDE SEQUENCE</scope>
    <source>
        <strain evidence="2">D49</strain>
    </source>
</reference>
<name>A0A9P7FUT0_9AGAR</name>
<protein>
    <recommendedName>
        <fullName evidence="4">Actin-related protein 8</fullName>
    </recommendedName>
</protein>
<feature type="region of interest" description="Disordered" evidence="1">
    <location>
        <begin position="135"/>
        <end position="163"/>
    </location>
</feature>
<dbReference type="Proteomes" id="UP000717328">
    <property type="component" value="Unassembled WGS sequence"/>
</dbReference>
<comment type="caution">
    <text evidence="2">The sequence shown here is derived from an EMBL/GenBank/DDBJ whole genome shotgun (WGS) entry which is preliminary data.</text>
</comment>
<dbReference type="SUPFAM" id="SSF53067">
    <property type="entry name" value="Actin-like ATPase domain"/>
    <property type="match status" value="1"/>
</dbReference>
<dbReference type="OrthoDB" id="5572108at2759"/>
<keyword evidence="3" id="KW-1185">Reference proteome</keyword>
<dbReference type="Gene3D" id="3.30.420.40">
    <property type="match status" value="1"/>
</dbReference>
<dbReference type="PANTHER" id="PTHR11937">
    <property type="entry name" value="ACTIN"/>
    <property type="match status" value="1"/>
</dbReference>
<sequence>MSLSIGGDDITEFLYVLFQRIKFPYRDLDLTRAYDWNVMEDLKNRLCTLSEGDVALNLYDFVVRRPDRPTEKYGLRAYDEIILAPMCLFEPRVVEFDRKRVGLRPPSSHNVTEEIIDHQTERVTSAMLISTQHLMPAGHPTDSPTKKGPTGGTSLPGTSTPAEQLDPQAVVMDESNPNPSGAGTLTEEGIEIIDVEYESKLPTPVHPGAGGASAEAVNGHNALAGAGSQTPVYPGGYPIDVYFEASKLPLDVAIFNSARVAGGDDKIRKYLQAVLVIGGTAHIPGISHALESRLQAIATPLVPNMEKVQIIPPPKEVDPIVLAWKGAAVLGKMDGVSDLWVTQADWDTLGMRALKERCFYL</sequence>
<dbReference type="AlphaFoldDB" id="A0A9P7FUT0"/>
<dbReference type="InterPro" id="IPR043129">
    <property type="entry name" value="ATPase_NBD"/>
</dbReference>
<evidence type="ECO:0000313" key="2">
    <source>
        <dbReference type="EMBL" id="KAG5636678.1"/>
    </source>
</evidence>
<evidence type="ECO:0000313" key="3">
    <source>
        <dbReference type="Proteomes" id="UP000717328"/>
    </source>
</evidence>
<dbReference type="Pfam" id="PF00022">
    <property type="entry name" value="Actin"/>
    <property type="match status" value="1"/>
</dbReference>
<accession>A0A9P7FUT0</accession>
<dbReference type="InterPro" id="IPR004000">
    <property type="entry name" value="Actin"/>
</dbReference>
<organism evidence="2 3">
    <name type="scientific">Sphagnurus paluster</name>
    <dbReference type="NCBI Taxonomy" id="117069"/>
    <lineage>
        <taxon>Eukaryota</taxon>
        <taxon>Fungi</taxon>
        <taxon>Dikarya</taxon>
        <taxon>Basidiomycota</taxon>
        <taxon>Agaricomycotina</taxon>
        <taxon>Agaricomycetes</taxon>
        <taxon>Agaricomycetidae</taxon>
        <taxon>Agaricales</taxon>
        <taxon>Tricholomatineae</taxon>
        <taxon>Lyophyllaceae</taxon>
        <taxon>Sphagnurus</taxon>
    </lineage>
</organism>
<proteinExistence type="predicted"/>